<reference evidence="2 3" key="1">
    <citation type="journal article" date="2015" name="Proc. Natl. Acad. Sci. U.S.A.">
        <title>The resurrection genome of Boea hygrometrica: A blueprint for survival of dehydration.</title>
        <authorList>
            <person name="Xiao L."/>
            <person name="Yang G."/>
            <person name="Zhang L."/>
            <person name="Yang X."/>
            <person name="Zhao S."/>
            <person name="Ji Z."/>
            <person name="Zhou Q."/>
            <person name="Hu M."/>
            <person name="Wang Y."/>
            <person name="Chen M."/>
            <person name="Xu Y."/>
            <person name="Jin H."/>
            <person name="Xiao X."/>
            <person name="Hu G."/>
            <person name="Bao F."/>
            <person name="Hu Y."/>
            <person name="Wan P."/>
            <person name="Li L."/>
            <person name="Deng X."/>
            <person name="Kuang T."/>
            <person name="Xiang C."/>
            <person name="Zhu J.K."/>
            <person name="Oliver M.J."/>
            <person name="He Y."/>
        </authorList>
    </citation>
    <scope>NUCLEOTIDE SEQUENCE [LARGE SCALE GENOMIC DNA]</scope>
    <source>
        <strain evidence="3">cv. XS01</strain>
    </source>
</reference>
<accession>A0A2Z7A829</accession>
<evidence type="ECO:0000313" key="3">
    <source>
        <dbReference type="Proteomes" id="UP000250235"/>
    </source>
</evidence>
<evidence type="ECO:0000313" key="2">
    <source>
        <dbReference type="EMBL" id="KZV17658.1"/>
    </source>
</evidence>
<feature type="region of interest" description="Disordered" evidence="1">
    <location>
        <begin position="185"/>
        <end position="204"/>
    </location>
</feature>
<dbReference type="Proteomes" id="UP000250235">
    <property type="component" value="Unassembled WGS sequence"/>
</dbReference>
<organism evidence="2 3">
    <name type="scientific">Dorcoceras hygrometricum</name>
    <dbReference type="NCBI Taxonomy" id="472368"/>
    <lineage>
        <taxon>Eukaryota</taxon>
        <taxon>Viridiplantae</taxon>
        <taxon>Streptophyta</taxon>
        <taxon>Embryophyta</taxon>
        <taxon>Tracheophyta</taxon>
        <taxon>Spermatophyta</taxon>
        <taxon>Magnoliopsida</taxon>
        <taxon>eudicotyledons</taxon>
        <taxon>Gunneridae</taxon>
        <taxon>Pentapetalae</taxon>
        <taxon>asterids</taxon>
        <taxon>lamiids</taxon>
        <taxon>Lamiales</taxon>
        <taxon>Gesneriaceae</taxon>
        <taxon>Didymocarpoideae</taxon>
        <taxon>Trichosporeae</taxon>
        <taxon>Loxocarpinae</taxon>
        <taxon>Dorcoceras</taxon>
    </lineage>
</organism>
<name>A0A2Z7A829_9LAMI</name>
<proteinExistence type="predicted"/>
<dbReference type="AlphaFoldDB" id="A0A2Z7A829"/>
<keyword evidence="3" id="KW-1185">Reference proteome</keyword>
<gene>
    <name evidence="2" type="ORF">F511_25393</name>
</gene>
<evidence type="ECO:0000256" key="1">
    <source>
        <dbReference type="SAM" id="MobiDB-lite"/>
    </source>
</evidence>
<dbReference type="EMBL" id="KV018108">
    <property type="protein sequence ID" value="KZV17658.1"/>
    <property type="molecule type" value="Genomic_DNA"/>
</dbReference>
<sequence length="301" mass="33502">MVLRILGRYKFFSVAIVMENEVISAVQGKFVGISEEQFSSAFGLPIAGLTNMTEVPKYLVYDARSIISDFGEPAGSFDVVTHERFLLMTAIHFGLKINWSKILFDIFKEMMTKSSKQAKGFAAQICVLLKSAPNLTGRGEDLPTTKILTVKTVGTYVAKNKNITANEDEPVEKVVKKAAAKRRPAPAVVEPAAKKKRTTTEKDTEKEATVKVKSVAEIIDSTDIEPLSKALELTEKSTSDEESMSKDDILKQISEEMMLPSTMAEEPTKINLDAGLRSWKWTSTRKVFLRLMLLTRGRRSL</sequence>
<protein>
    <submittedName>
        <fullName evidence="2">TMV resistance protein N-like</fullName>
    </submittedName>
</protein>